<dbReference type="Proteomes" id="UP000504618">
    <property type="component" value="Unplaced"/>
</dbReference>
<sequence length="122" mass="13839">MSVNLHNKHIYIHFLEEQWKFLITLTDEFYPIGKAWGFFFPVISIRHSNGLETILSSTKHIKKSLLYDVLQPWFGTGLLTSGESSILAITQPRLTGRTNKVKQPALSHKGKIHAINIAVANK</sequence>
<reference evidence="3" key="1">
    <citation type="submission" date="2025-08" db="UniProtKB">
        <authorList>
            <consortium name="RefSeq"/>
        </authorList>
    </citation>
    <scope>IDENTIFICATION</scope>
    <source>
        <tissue evidence="3">Whole body</tissue>
    </source>
</reference>
<gene>
    <name evidence="3" type="primary">LOC112458846</name>
</gene>
<protein>
    <submittedName>
        <fullName evidence="3">Cytochrome P450 4V2-like</fullName>
    </submittedName>
</protein>
<evidence type="ECO:0000256" key="1">
    <source>
        <dbReference type="ARBA" id="ARBA00023033"/>
    </source>
</evidence>
<dbReference type="RefSeq" id="XP_024878432.1">
    <property type="nucleotide sequence ID" value="XM_025022664.1"/>
</dbReference>
<proteinExistence type="predicted"/>
<dbReference type="GO" id="GO:0005506">
    <property type="term" value="F:iron ion binding"/>
    <property type="evidence" value="ECO:0007669"/>
    <property type="project" value="InterPro"/>
</dbReference>
<dbReference type="OrthoDB" id="7863685at2759"/>
<name>A0A6J1Q851_9HYME</name>
<dbReference type="GO" id="GO:0020037">
    <property type="term" value="F:heme binding"/>
    <property type="evidence" value="ECO:0007669"/>
    <property type="project" value="InterPro"/>
</dbReference>
<dbReference type="InterPro" id="IPR036396">
    <property type="entry name" value="Cyt_P450_sf"/>
</dbReference>
<evidence type="ECO:0000313" key="3">
    <source>
        <dbReference type="RefSeq" id="XP_024878432.1"/>
    </source>
</evidence>
<keyword evidence="1" id="KW-0503">Monooxygenase</keyword>
<dbReference type="AlphaFoldDB" id="A0A6J1Q851"/>
<organism evidence="2 3">
    <name type="scientific">Temnothorax curvispinosus</name>
    <dbReference type="NCBI Taxonomy" id="300111"/>
    <lineage>
        <taxon>Eukaryota</taxon>
        <taxon>Metazoa</taxon>
        <taxon>Ecdysozoa</taxon>
        <taxon>Arthropoda</taxon>
        <taxon>Hexapoda</taxon>
        <taxon>Insecta</taxon>
        <taxon>Pterygota</taxon>
        <taxon>Neoptera</taxon>
        <taxon>Endopterygota</taxon>
        <taxon>Hymenoptera</taxon>
        <taxon>Apocrita</taxon>
        <taxon>Aculeata</taxon>
        <taxon>Formicoidea</taxon>
        <taxon>Formicidae</taxon>
        <taxon>Myrmicinae</taxon>
        <taxon>Temnothorax</taxon>
    </lineage>
</organism>
<dbReference type="SUPFAM" id="SSF48264">
    <property type="entry name" value="Cytochrome P450"/>
    <property type="match status" value="1"/>
</dbReference>
<dbReference type="GeneID" id="112458846"/>
<dbReference type="GO" id="GO:0016705">
    <property type="term" value="F:oxidoreductase activity, acting on paired donors, with incorporation or reduction of molecular oxygen"/>
    <property type="evidence" value="ECO:0007669"/>
    <property type="project" value="InterPro"/>
</dbReference>
<evidence type="ECO:0000313" key="2">
    <source>
        <dbReference type="Proteomes" id="UP000504618"/>
    </source>
</evidence>
<dbReference type="GO" id="GO:0004497">
    <property type="term" value="F:monooxygenase activity"/>
    <property type="evidence" value="ECO:0007669"/>
    <property type="project" value="UniProtKB-KW"/>
</dbReference>
<keyword evidence="2" id="KW-1185">Reference proteome</keyword>
<keyword evidence="1" id="KW-0560">Oxidoreductase</keyword>
<accession>A0A6J1Q851</accession>